<feature type="compositionally biased region" description="Basic and acidic residues" evidence="1">
    <location>
        <begin position="31"/>
        <end position="47"/>
    </location>
</feature>
<reference evidence="2" key="1">
    <citation type="submission" date="2024-02" db="EMBL/GenBank/DDBJ databases">
        <authorList>
            <consortium name="ELIXIR-Norway"/>
            <consortium name="Elixir Norway"/>
        </authorList>
    </citation>
    <scope>NUCLEOTIDE SEQUENCE</scope>
</reference>
<accession>A0ABP0UCX3</accession>
<feature type="region of interest" description="Disordered" evidence="1">
    <location>
        <begin position="1"/>
        <end position="79"/>
    </location>
</feature>
<organism evidence="2 3">
    <name type="scientific">Sphagnum troendelagicum</name>
    <dbReference type="NCBI Taxonomy" id="128251"/>
    <lineage>
        <taxon>Eukaryota</taxon>
        <taxon>Viridiplantae</taxon>
        <taxon>Streptophyta</taxon>
        <taxon>Embryophyta</taxon>
        <taxon>Bryophyta</taxon>
        <taxon>Sphagnophytina</taxon>
        <taxon>Sphagnopsida</taxon>
        <taxon>Sphagnales</taxon>
        <taxon>Sphagnaceae</taxon>
        <taxon>Sphagnum</taxon>
    </lineage>
</organism>
<sequence>MQKKNSTHAEQMRRPEALHLRNTTTRRQTKPTREGRQGEWRGGGEAKHRNRTAQHCAAPAQAGRRRRRTTTPGSNRAGPVDSRVYQYIRVGFRFAMRSQPRPVWFLYRSDEAALDPV</sequence>
<evidence type="ECO:0000256" key="1">
    <source>
        <dbReference type="SAM" id="MobiDB-lite"/>
    </source>
</evidence>
<evidence type="ECO:0000313" key="2">
    <source>
        <dbReference type="EMBL" id="CAK9219129.1"/>
    </source>
</evidence>
<proteinExistence type="predicted"/>
<evidence type="ECO:0000313" key="3">
    <source>
        <dbReference type="Proteomes" id="UP001497512"/>
    </source>
</evidence>
<dbReference type="EMBL" id="OZ019895">
    <property type="protein sequence ID" value="CAK9219129.1"/>
    <property type="molecule type" value="Genomic_DNA"/>
</dbReference>
<gene>
    <name evidence="2" type="ORF">CSSPTR1EN2_LOCUS14330</name>
</gene>
<keyword evidence="3" id="KW-1185">Reference proteome</keyword>
<feature type="compositionally biased region" description="Basic and acidic residues" evidence="1">
    <location>
        <begin position="10"/>
        <end position="19"/>
    </location>
</feature>
<protein>
    <submittedName>
        <fullName evidence="2">Uncharacterized protein</fullName>
    </submittedName>
</protein>
<name>A0ABP0UCX3_9BRYO</name>
<dbReference type="Proteomes" id="UP001497512">
    <property type="component" value="Chromosome 3"/>
</dbReference>